<dbReference type="RefSeq" id="XP_052748585.1">
    <property type="nucleotide sequence ID" value="XM_052892625.1"/>
</dbReference>
<protein>
    <submittedName>
        <fullName evidence="9 10">Protein dopey homolog PFC0245c-like</fullName>
    </submittedName>
</protein>
<accession>A0ABM3MBS1</accession>
<keyword evidence="2" id="KW-0479">Metal-binding</keyword>
<evidence type="ECO:0000256" key="3">
    <source>
        <dbReference type="ARBA" id="ARBA00022771"/>
    </source>
</evidence>
<keyword evidence="8" id="KW-1185">Reference proteome</keyword>
<evidence type="ECO:0000256" key="6">
    <source>
        <dbReference type="SAM" id="MobiDB-lite"/>
    </source>
</evidence>
<dbReference type="InterPro" id="IPR000690">
    <property type="entry name" value="Matrin/U1-C_Znf_C2H2"/>
</dbReference>
<keyword evidence="4" id="KW-0862">Zinc</keyword>
<evidence type="ECO:0000256" key="1">
    <source>
        <dbReference type="ARBA" id="ARBA00004123"/>
    </source>
</evidence>
<keyword evidence="3" id="KW-0863">Zinc-finger</keyword>
<evidence type="ECO:0000313" key="11">
    <source>
        <dbReference type="RefSeq" id="XP_052748593.1"/>
    </source>
</evidence>
<evidence type="ECO:0000259" key="7">
    <source>
        <dbReference type="PROSITE" id="PS50171"/>
    </source>
</evidence>
<dbReference type="InterPro" id="IPR003604">
    <property type="entry name" value="Matrin/U1-like-C_Znf_C2H2"/>
</dbReference>
<dbReference type="PROSITE" id="PS50171">
    <property type="entry name" value="ZF_MATRIN"/>
    <property type="match status" value="1"/>
</dbReference>
<dbReference type="Gene3D" id="3.30.160.60">
    <property type="entry name" value="Classic Zinc Finger"/>
    <property type="match status" value="1"/>
</dbReference>
<organism evidence="8 10">
    <name type="scientific">Galleria mellonella</name>
    <name type="common">Greater wax moth</name>
    <dbReference type="NCBI Taxonomy" id="7137"/>
    <lineage>
        <taxon>Eukaryota</taxon>
        <taxon>Metazoa</taxon>
        <taxon>Ecdysozoa</taxon>
        <taxon>Arthropoda</taxon>
        <taxon>Hexapoda</taxon>
        <taxon>Insecta</taxon>
        <taxon>Pterygota</taxon>
        <taxon>Neoptera</taxon>
        <taxon>Endopterygota</taxon>
        <taxon>Lepidoptera</taxon>
        <taxon>Glossata</taxon>
        <taxon>Ditrysia</taxon>
        <taxon>Pyraloidea</taxon>
        <taxon>Pyralidae</taxon>
        <taxon>Galleriinae</taxon>
        <taxon>Galleria</taxon>
    </lineage>
</organism>
<dbReference type="InterPro" id="IPR013085">
    <property type="entry name" value="U1-CZ_Znf_C2H2"/>
</dbReference>
<evidence type="ECO:0000313" key="10">
    <source>
        <dbReference type="RefSeq" id="XP_052748585.1"/>
    </source>
</evidence>
<dbReference type="GeneID" id="128199955"/>
<dbReference type="Proteomes" id="UP001652740">
    <property type="component" value="Unplaced"/>
</dbReference>
<dbReference type="SMART" id="SM00451">
    <property type="entry name" value="ZnF_U1"/>
    <property type="match status" value="3"/>
</dbReference>
<proteinExistence type="predicted"/>
<evidence type="ECO:0000313" key="8">
    <source>
        <dbReference type="Proteomes" id="UP001652740"/>
    </source>
</evidence>
<comment type="subcellular location">
    <subcellularLocation>
        <location evidence="1">Nucleus</location>
    </subcellularLocation>
</comment>
<feature type="region of interest" description="Disordered" evidence="6">
    <location>
        <begin position="288"/>
        <end position="366"/>
    </location>
</feature>
<dbReference type="RefSeq" id="XP_052748580.1">
    <property type="nucleotide sequence ID" value="XM_052892620.1"/>
</dbReference>
<evidence type="ECO:0000256" key="5">
    <source>
        <dbReference type="ARBA" id="ARBA00023242"/>
    </source>
</evidence>
<evidence type="ECO:0000313" key="9">
    <source>
        <dbReference type="RefSeq" id="XP_052748580.1"/>
    </source>
</evidence>
<feature type="domain" description="Matrin-type" evidence="7">
    <location>
        <begin position="245"/>
        <end position="274"/>
    </location>
</feature>
<keyword evidence="5" id="KW-0539">Nucleus</keyword>
<name>A0ABM3MBS1_GALME</name>
<dbReference type="Pfam" id="PF06220">
    <property type="entry name" value="zf-U1"/>
    <property type="match status" value="1"/>
</dbReference>
<dbReference type="RefSeq" id="XP_052748593.1">
    <property type="nucleotide sequence ID" value="XM_052892633.1"/>
</dbReference>
<sequence length="366" mass="43657">MNHHYENTADECIVICNICNVKVPNTINNRDEHSYGVRHETEYDNLLLINKMKMINDTLYCHVCNLTMYNTDDLDHINDVNHRYKIEKPKIHPHMEKKNGNKLECRVCEVVISSKDHCVSEHVEGNNHTINYSNLLEDNMIKNIGKRVFCELCRRFVKAVKVIDHVLMDEDHIDRYICSLKQNPEPLHYHMCYSSDPKIVICKVCDKSITCTVINNHISSMIHLQKFKTTLAFNKMRKTRNKKKYYCDICHVYVPNKNELEHINGKNHAESIKVMIMKRMFNDLSENNIYSSDDEYDEEDGTEYSWDDDEEDGTEYTRDDDDEEDDTEYTRDDDDEEDDTEYSWDDDEEDDTEYRDDYRYDNNYNY</sequence>
<reference evidence="9 10" key="1">
    <citation type="submission" date="2025-05" db="UniProtKB">
        <authorList>
            <consortium name="RefSeq"/>
        </authorList>
    </citation>
    <scope>IDENTIFICATION</scope>
    <source>
        <tissue evidence="9 10">Whole larvae</tissue>
    </source>
</reference>
<gene>
    <name evidence="9 10 11" type="primary">LOC128199955</name>
</gene>
<evidence type="ECO:0000256" key="2">
    <source>
        <dbReference type="ARBA" id="ARBA00022723"/>
    </source>
</evidence>
<evidence type="ECO:0000256" key="4">
    <source>
        <dbReference type="ARBA" id="ARBA00022833"/>
    </source>
</evidence>
<feature type="compositionally biased region" description="Acidic residues" evidence="6">
    <location>
        <begin position="292"/>
        <end position="354"/>
    </location>
</feature>